<dbReference type="InterPro" id="IPR008775">
    <property type="entry name" value="Phytyl_CoA_dOase-like"/>
</dbReference>
<reference evidence="2 3" key="1">
    <citation type="submission" date="2018-07" db="EMBL/GenBank/DDBJ databases">
        <title>Dyella monticola sp. nov. and Dyella psychrodurans sp. nov. isolated from monsoon evergreen broad-leaved forest soil of Dinghu Mountain, China.</title>
        <authorList>
            <person name="Gao Z."/>
            <person name="Qiu L."/>
        </authorList>
    </citation>
    <scope>NUCLEOTIDE SEQUENCE [LARGE SCALE GENOMIC DNA]</scope>
    <source>
        <strain evidence="2 3">4MSK11</strain>
    </source>
</reference>
<evidence type="ECO:0000256" key="1">
    <source>
        <dbReference type="ARBA" id="ARBA00001954"/>
    </source>
</evidence>
<comment type="caution">
    <text evidence="2">The sequence shown here is derived from an EMBL/GenBank/DDBJ whole genome shotgun (WGS) entry which is preliminary data.</text>
</comment>
<evidence type="ECO:0000313" key="3">
    <source>
        <dbReference type="Proteomes" id="UP000255334"/>
    </source>
</evidence>
<dbReference type="SUPFAM" id="SSF51197">
    <property type="entry name" value="Clavaminate synthase-like"/>
    <property type="match status" value="1"/>
</dbReference>
<dbReference type="EMBL" id="QRBF01000001">
    <property type="protein sequence ID" value="RDS86653.1"/>
    <property type="molecule type" value="Genomic_DNA"/>
</dbReference>
<dbReference type="GO" id="GO:0005506">
    <property type="term" value="F:iron ion binding"/>
    <property type="evidence" value="ECO:0007669"/>
    <property type="project" value="UniProtKB-ARBA"/>
</dbReference>
<dbReference type="Pfam" id="PF05721">
    <property type="entry name" value="PhyH"/>
    <property type="match status" value="1"/>
</dbReference>
<organism evidence="2 3">
    <name type="scientific">Dyella psychrodurans</name>
    <dbReference type="NCBI Taxonomy" id="1927960"/>
    <lineage>
        <taxon>Bacteria</taxon>
        <taxon>Pseudomonadati</taxon>
        <taxon>Pseudomonadota</taxon>
        <taxon>Gammaproteobacteria</taxon>
        <taxon>Lysobacterales</taxon>
        <taxon>Rhodanobacteraceae</taxon>
        <taxon>Dyella</taxon>
    </lineage>
</organism>
<sequence>MRVNEAESTSAALESDGFAILSSLVSHAECDKLIEAIAANPVRGPGSRSLLGIEPVLRTGVTIKRHSSIEAILSPHSQLVQCSLFAKETTTNWSVTPHQDLSIPVRERVDSPGWTGWSRKEGVWYVQPPEYVLEQLVAVRLQLDDHSSETGPLEVVPKTHSQGRLSNPDILKSALSGKCSCVVPRGGAVVMRPLLIHSSGRSRSVRPRRVLHFLFGPPLPSNLAWANAF</sequence>
<name>A0A370XE00_9GAMM</name>
<keyword evidence="2" id="KW-0560">Oxidoreductase</keyword>
<dbReference type="GO" id="GO:0016706">
    <property type="term" value="F:2-oxoglutarate-dependent dioxygenase activity"/>
    <property type="evidence" value="ECO:0007669"/>
    <property type="project" value="UniProtKB-ARBA"/>
</dbReference>
<proteinExistence type="predicted"/>
<evidence type="ECO:0000313" key="2">
    <source>
        <dbReference type="EMBL" id="RDS86653.1"/>
    </source>
</evidence>
<keyword evidence="3" id="KW-1185">Reference proteome</keyword>
<dbReference type="PANTHER" id="PTHR20883">
    <property type="entry name" value="PHYTANOYL-COA DIOXYGENASE DOMAIN CONTAINING 1"/>
    <property type="match status" value="1"/>
</dbReference>
<dbReference type="AlphaFoldDB" id="A0A370XE00"/>
<dbReference type="PANTHER" id="PTHR20883:SF48">
    <property type="entry name" value="ECTOINE DIOXYGENASE"/>
    <property type="match status" value="1"/>
</dbReference>
<dbReference type="Proteomes" id="UP000255334">
    <property type="component" value="Unassembled WGS sequence"/>
</dbReference>
<accession>A0A370XE00</accession>
<protein>
    <submittedName>
        <fullName evidence="2">Phytanoyl-CoA dioxygenase</fullName>
    </submittedName>
</protein>
<keyword evidence="2" id="KW-0223">Dioxygenase</keyword>
<gene>
    <name evidence="2" type="ORF">DWU99_05335</name>
</gene>
<comment type="cofactor">
    <cofactor evidence="1">
        <name>Fe(2+)</name>
        <dbReference type="ChEBI" id="CHEBI:29033"/>
    </cofactor>
</comment>
<dbReference type="Gene3D" id="2.60.120.620">
    <property type="entry name" value="q2cbj1_9rhob like domain"/>
    <property type="match status" value="1"/>
</dbReference>